<dbReference type="PROSITE" id="PS50932">
    <property type="entry name" value="HTH_LACI_2"/>
    <property type="match status" value="1"/>
</dbReference>
<dbReference type="AlphaFoldDB" id="A0A1B2DU67"/>
<dbReference type="Pfam" id="PF00356">
    <property type="entry name" value="LacI"/>
    <property type="match status" value="1"/>
</dbReference>
<evidence type="ECO:0000313" key="7">
    <source>
        <dbReference type="Proteomes" id="UP000189059"/>
    </source>
</evidence>
<dbReference type="RefSeq" id="WP_077566093.1">
    <property type="nucleotide sequence ID" value="NZ_CP016809.1"/>
</dbReference>
<dbReference type="Gene3D" id="1.10.260.40">
    <property type="entry name" value="lambda repressor-like DNA-binding domains"/>
    <property type="match status" value="1"/>
</dbReference>
<evidence type="ECO:0000313" key="6">
    <source>
        <dbReference type="EMBL" id="OOC61385.1"/>
    </source>
</evidence>
<dbReference type="InterPro" id="IPR010982">
    <property type="entry name" value="Lambda_DNA-bd_dom_sf"/>
</dbReference>
<evidence type="ECO:0000256" key="3">
    <source>
        <dbReference type="ARBA" id="ARBA00023163"/>
    </source>
</evidence>
<dbReference type="InterPro" id="IPR046335">
    <property type="entry name" value="LacI/GalR-like_sensor"/>
</dbReference>
<dbReference type="InterPro" id="IPR000843">
    <property type="entry name" value="HTH_LacI"/>
</dbReference>
<evidence type="ECO:0000313" key="5">
    <source>
        <dbReference type="EMBL" id="ANY71251.1"/>
    </source>
</evidence>
<dbReference type="KEGG" id="pib:BBD41_00860"/>
<dbReference type="PANTHER" id="PTHR30146:SF109">
    <property type="entry name" value="HTH-TYPE TRANSCRIPTIONAL REGULATOR GALS"/>
    <property type="match status" value="1"/>
</dbReference>
<sequence>MVTRDDVAKHAGVSVAVVSYVINNKSVVKEETRQKVLRSIEELGYNPNLAARSLKTKETHQYGVLFNNLGNPFETGISLGLEAKAREYGRSLIFQTYLGEEEEQLKTIYMGRTDGLILLGQSLQESTIRHFEKLGVPLLSITAPAAAHPSVRCIDIDWYGAMHDLLKHLKENGHTRIGFMGTESKEHHHQVRHSEFCKAISALGLQYDPDGLLQADGRLESAQARMLERLKSPEPLEFSAIVCANDLMAIGVLSACKDAGIRVPEDLSVAGCENILMSSHTSPALTTVHYPRRLSGFMAIDQMMKLKEGQDQPGTSSTILEHNLIIRESTGARSPE</sequence>
<dbReference type="PANTHER" id="PTHR30146">
    <property type="entry name" value="LACI-RELATED TRANSCRIPTIONAL REPRESSOR"/>
    <property type="match status" value="1"/>
</dbReference>
<dbReference type="InterPro" id="IPR028082">
    <property type="entry name" value="Peripla_BP_I"/>
</dbReference>
<dbReference type="EMBL" id="CP016809">
    <property type="protein sequence ID" value="ANY71251.1"/>
    <property type="molecule type" value="Genomic_DNA"/>
</dbReference>
<reference evidence="5" key="1">
    <citation type="submission" date="2016-08" db="EMBL/GenBank/DDBJ databases">
        <title>Complete Genome Seqeunce of Paenibacillus sp. nov. IHBB 9852 from high altitute lake of Indian trans-Himalayas.</title>
        <authorList>
            <person name="Kiran S."/>
            <person name="Swarnkar M.K."/>
            <person name="Rana A."/>
            <person name="Tewari R."/>
            <person name="Gulati A."/>
        </authorList>
    </citation>
    <scope>NUCLEOTIDE SEQUENCE [LARGE SCALE GENOMIC DNA]</scope>
    <source>
        <strain evidence="5">IHBB 9852</strain>
    </source>
</reference>
<dbReference type="Proteomes" id="UP000189059">
    <property type="component" value="Unassembled WGS sequence"/>
</dbReference>
<keyword evidence="3" id="KW-0804">Transcription</keyword>
<keyword evidence="1" id="KW-0805">Transcription regulation</keyword>
<dbReference type="Gene3D" id="3.40.50.2300">
    <property type="match status" value="2"/>
</dbReference>
<dbReference type="GO" id="GO:0003700">
    <property type="term" value="F:DNA-binding transcription factor activity"/>
    <property type="evidence" value="ECO:0007669"/>
    <property type="project" value="TreeGrafter"/>
</dbReference>
<dbReference type="Pfam" id="PF13377">
    <property type="entry name" value="Peripla_BP_3"/>
    <property type="match status" value="1"/>
</dbReference>
<dbReference type="CDD" id="cd06267">
    <property type="entry name" value="PBP1_LacI_sugar_binding-like"/>
    <property type="match status" value="1"/>
</dbReference>
<name>A0A1B2DU67_9BACL</name>
<evidence type="ECO:0000259" key="4">
    <source>
        <dbReference type="PROSITE" id="PS50932"/>
    </source>
</evidence>
<dbReference type="SMART" id="SM00354">
    <property type="entry name" value="HTH_LACI"/>
    <property type="match status" value="1"/>
</dbReference>
<organism evidence="5">
    <name type="scientific">Paenibacillus ihbetae</name>
    <dbReference type="NCBI Taxonomy" id="1870820"/>
    <lineage>
        <taxon>Bacteria</taxon>
        <taxon>Bacillati</taxon>
        <taxon>Bacillota</taxon>
        <taxon>Bacilli</taxon>
        <taxon>Bacillales</taxon>
        <taxon>Paenibacillaceae</taxon>
        <taxon>Paenibacillus</taxon>
    </lineage>
</organism>
<dbReference type="GO" id="GO:0000976">
    <property type="term" value="F:transcription cis-regulatory region binding"/>
    <property type="evidence" value="ECO:0007669"/>
    <property type="project" value="TreeGrafter"/>
</dbReference>
<reference evidence="6 7" key="2">
    <citation type="submission" date="2016-12" db="EMBL/GenBank/DDBJ databases">
        <title>Genome sequencing and description of Paenibacillus sp. nov. from high altitude lake in the Indian Trans- Himalayas.</title>
        <authorList>
            <person name="Kiran S."/>
            <person name="Swarnkar M.K."/>
            <person name="Rana A."/>
            <person name="Tewari R."/>
            <person name="Gulati A."/>
        </authorList>
    </citation>
    <scope>NUCLEOTIDE SEQUENCE [LARGE SCALE GENOMIC DNA]</scope>
    <source>
        <strain evidence="6 7">IHBB 9951</strain>
    </source>
</reference>
<protein>
    <submittedName>
        <fullName evidence="5">Catabolite control protein A</fullName>
    </submittedName>
    <submittedName>
        <fullName evidence="6">LacI family transcriptional regulator</fullName>
    </submittedName>
</protein>
<proteinExistence type="predicted"/>
<dbReference type="CDD" id="cd01392">
    <property type="entry name" value="HTH_LacI"/>
    <property type="match status" value="1"/>
</dbReference>
<keyword evidence="7" id="KW-1185">Reference proteome</keyword>
<evidence type="ECO:0000256" key="1">
    <source>
        <dbReference type="ARBA" id="ARBA00023015"/>
    </source>
</evidence>
<dbReference type="SUPFAM" id="SSF53822">
    <property type="entry name" value="Periplasmic binding protein-like I"/>
    <property type="match status" value="1"/>
</dbReference>
<accession>A0A1B2DU67</accession>
<gene>
    <name evidence="6" type="ORF">BBD40_05490</name>
    <name evidence="5" type="ORF">BBD41_00860</name>
</gene>
<feature type="domain" description="HTH lacI-type" evidence="4">
    <location>
        <begin position="2"/>
        <end position="56"/>
    </location>
</feature>
<dbReference type="OrthoDB" id="9788209at2"/>
<keyword evidence="2" id="KW-0238">DNA-binding</keyword>
<dbReference type="EMBL" id="MRVI01000001">
    <property type="protein sequence ID" value="OOC61385.1"/>
    <property type="molecule type" value="Genomic_DNA"/>
</dbReference>
<evidence type="ECO:0000256" key="2">
    <source>
        <dbReference type="ARBA" id="ARBA00023125"/>
    </source>
</evidence>
<dbReference type="SUPFAM" id="SSF47413">
    <property type="entry name" value="lambda repressor-like DNA-binding domains"/>
    <property type="match status" value="1"/>
</dbReference>